<feature type="transmembrane region" description="Helical" evidence="2">
    <location>
        <begin position="107"/>
        <end position="130"/>
    </location>
</feature>
<feature type="region of interest" description="Disordered" evidence="1">
    <location>
        <begin position="1"/>
        <end position="37"/>
    </location>
</feature>
<evidence type="ECO:0000256" key="1">
    <source>
        <dbReference type="SAM" id="MobiDB-lite"/>
    </source>
</evidence>
<dbReference type="RefSeq" id="WP_129399997.1">
    <property type="nucleotide sequence ID" value="NZ_SDWT01000001.1"/>
</dbReference>
<accession>A0A4Q2S2V0</accession>
<dbReference type="EMBL" id="SDWT01000001">
    <property type="protein sequence ID" value="RYB94649.1"/>
    <property type="molecule type" value="Genomic_DNA"/>
</dbReference>
<sequence length="161" mass="17675">MSTSDGASQGDEALGRWLEARQRSRAEHEAERDATLASDADRERVCNVLSAAFAEGRLTSTELDERTTQALASRTHGQLEDVLDGLAGPGQATLWATRPERGVLPRIVFWIVGLFTSPFVFIGTMLLLFGDDMGSRLFGVVFLVIFLPGLIALYRWAHPRG</sequence>
<organism evidence="4 5">
    <name type="scientific">Nocardioides oleivorans</name>
    <dbReference type="NCBI Taxonomy" id="273676"/>
    <lineage>
        <taxon>Bacteria</taxon>
        <taxon>Bacillati</taxon>
        <taxon>Actinomycetota</taxon>
        <taxon>Actinomycetes</taxon>
        <taxon>Propionibacteriales</taxon>
        <taxon>Nocardioidaceae</taxon>
        <taxon>Nocardioides</taxon>
    </lineage>
</organism>
<dbReference type="OrthoDB" id="4772576at2"/>
<feature type="domain" description="DUF1707" evidence="3">
    <location>
        <begin position="37"/>
        <end position="86"/>
    </location>
</feature>
<dbReference type="AlphaFoldDB" id="A0A4Q2S2V0"/>
<feature type="transmembrane region" description="Helical" evidence="2">
    <location>
        <begin position="136"/>
        <end position="157"/>
    </location>
</feature>
<feature type="compositionally biased region" description="Basic and acidic residues" evidence="1">
    <location>
        <begin position="18"/>
        <end position="37"/>
    </location>
</feature>
<reference evidence="4 5" key="1">
    <citation type="submission" date="2019-01" db="EMBL/GenBank/DDBJ databases">
        <title>Novel species of Nocardioides.</title>
        <authorList>
            <person name="Liu Q."/>
            <person name="Xin Y.-H."/>
        </authorList>
    </citation>
    <scope>NUCLEOTIDE SEQUENCE [LARGE SCALE GENOMIC DNA]</scope>
    <source>
        <strain evidence="4 5">CGMCC 4.6882</strain>
    </source>
</reference>
<evidence type="ECO:0000256" key="2">
    <source>
        <dbReference type="SAM" id="Phobius"/>
    </source>
</evidence>
<evidence type="ECO:0000313" key="5">
    <source>
        <dbReference type="Proteomes" id="UP000294071"/>
    </source>
</evidence>
<keyword evidence="2" id="KW-0472">Membrane</keyword>
<protein>
    <submittedName>
        <fullName evidence="4">DUF1707 domain-containing protein</fullName>
    </submittedName>
</protein>
<keyword evidence="2" id="KW-1133">Transmembrane helix</keyword>
<name>A0A4Q2S2V0_9ACTN</name>
<evidence type="ECO:0000259" key="3">
    <source>
        <dbReference type="Pfam" id="PF08044"/>
    </source>
</evidence>
<keyword evidence="2" id="KW-0812">Transmembrane</keyword>
<dbReference type="Proteomes" id="UP000294071">
    <property type="component" value="Unassembled WGS sequence"/>
</dbReference>
<gene>
    <name evidence="4" type="ORF">EUA93_10030</name>
</gene>
<comment type="caution">
    <text evidence="4">The sequence shown here is derived from an EMBL/GenBank/DDBJ whole genome shotgun (WGS) entry which is preliminary data.</text>
</comment>
<dbReference type="Pfam" id="PF08044">
    <property type="entry name" value="DUF1707"/>
    <property type="match status" value="1"/>
</dbReference>
<keyword evidence="5" id="KW-1185">Reference proteome</keyword>
<proteinExistence type="predicted"/>
<evidence type="ECO:0000313" key="4">
    <source>
        <dbReference type="EMBL" id="RYB94649.1"/>
    </source>
</evidence>
<dbReference type="InterPro" id="IPR012551">
    <property type="entry name" value="DUF1707_SHOCT-like"/>
</dbReference>